<feature type="non-terminal residue" evidence="1">
    <location>
        <position position="105"/>
    </location>
</feature>
<dbReference type="AlphaFoldDB" id="A0A2H1IYW0"/>
<gene>
    <name evidence="1" type="ORF">BLIN101_01726</name>
</gene>
<accession>A0A2H1IYW0</accession>
<organism evidence="1 2">
    <name type="scientific">Brevibacterium linens</name>
    <dbReference type="NCBI Taxonomy" id="1703"/>
    <lineage>
        <taxon>Bacteria</taxon>
        <taxon>Bacillati</taxon>
        <taxon>Actinomycetota</taxon>
        <taxon>Actinomycetes</taxon>
        <taxon>Micrococcales</taxon>
        <taxon>Brevibacteriaceae</taxon>
        <taxon>Brevibacterium</taxon>
    </lineage>
</organism>
<proteinExistence type="predicted"/>
<dbReference type="EMBL" id="FXZA01000008">
    <property type="protein sequence ID" value="SMX80369.1"/>
    <property type="molecule type" value="Genomic_DNA"/>
</dbReference>
<evidence type="ECO:0000313" key="1">
    <source>
        <dbReference type="EMBL" id="SMX80369.1"/>
    </source>
</evidence>
<dbReference type="Proteomes" id="UP000234498">
    <property type="component" value="Unassembled WGS sequence"/>
</dbReference>
<protein>
    <recommendedName>
        <fullName evidence="3">Transposase DDE domain-containing protein</fullName>
    </recommendedName>
</protein>
<name>A0A2H1IYW0_BRELN</name>
<reference evidence="1 2" key="1">
    <citation type="submission" date="2017-03" db="EMBL/GenBank/DDBJ databases">
        <authorList>
            <person name="Afonso C.L."/>
            <person name="Miller P.J."/>
            <person name="Scott M.A."/>
            <person name="Spackman E."/>
            <person name="Goraichik I."/>
            <person name="Dimitrov K.M."/>
            <person name="Suarez D.L."/>
            <person name="Swayne D.E."/>
        </authorList>
    </citation>
    <scope>NUCLEOTIDE SEQUENCE [LARGE SCALE GENOMIC DNA]</scope>
    <source>
        <strain evidence="1 2">Mu101</strain>
    </source>
</reference>
<evidence type="ECO:0008006" key="3">
    <source>
        <dbReference type="Google" id="ProtNLM"/>
    </source>
</evidence>
<sequence length="105" mass="10927">MFEVNIPVQERGTSQVLFNHTPASVSHSFDDANLTATTGLVPIMSLAQMAGLPDLAEDRLTVTTTGADKGANPAPKLATLVAGMAAGADSIDDMNILRHGGMQHL</sequence>
<evidence type="ECO:0000313" key="2">
    <source>
        <dbReference type="Proteomes" id="UP000234498"/>
    </source>
</evidence>